<sequence>MGKTSERTTKLLRTTGNALIGLSVVGVLLTFYPIAREELAYKTRAFSEKPISQEFNVMVKSIKVNAPVTKNVDPWNQSQYLPALHNGIAHAKGSSLPDEEGSVYLFAHSSDAPWRMTSYNTAFFRLGRVNEGDEIIVTYEGKDYGYRVSGKSVVWPNEVEYLTGQERNQLILQTCTPIGTAFKRLLVFADPIK</sequence>
<evidence type="ECO:0000313" key="3">
    <source>
        <dbReference type="EMBL" id="OGY16147.1"/>
    </source>
</evidence>
<reference evidence="3 4" key="1">
    <citation type="journal article" date="2016" name="Nat. Commun.">
        <title>Thousands of microbial genomes shed light on interconnected biogeochemical processes in an aquifer system.</title>
        <authorList>
            <person name="Anantharaman K."/>
            <person name="Brown C.T."/>
            <person name="Hug L.A."/>
            <person name="Sharon I."/>
            <person name="Castelle C.J."/>
            <person name="Probst A.J."/>
            <person name="Thomas B.C."/>
            <person name="Singh A."/>
            <person name="Wilkins M.J."/>
            <person name="Karaoz U."/>
            <person name="Brodie E.L."/>
            <person name="Williams K.H."/>
            <person name="Hubbard S.S."/>
            <person name="Banfield J.F."/>
        </authorList>
    </citation>
    <scope>NUCLEOTIDE SEQUENCE [LARGE SCALE GENOMIC DNA]</scope>
</reference>
<dbReference type="NCBIfam" id="TIGR01076">
    <property type="entry name" value="sortase_fam"/>
    <property type="match status" value="1"/>
</dbReference>
<gene>
    <name evidence="3" type="ORF">A2785_00990</name>
</gene>
<evidence type="ECO:0000256" key="2">
    <source>
        <dbReference type="SAM" id="Phobius"/>
    </source>
</evidence>
<accession>A0A1G1VLP0</accession>
<comment type="caution">
    <text evidence="3">The sequence shown here is derived from an EMBL/GenBank/DDBJ whole genome shotgun (WGS) entry which is preliminary data.</text>
</comment>
<organism evidence="3 4">
    <name type="scientific">Candidatus Chisholmbacteria bacterium RIFCSPHIGHO2_01_FULL_49_18</name>
    <dbReference type="NCBI Taxonomy" id="1797590"/>
    <lineage>
        <taxon>Bacteria</taxon>
        <taxon>Candidatus Chisholmiibacteriota</taxon>
    </lineage>
</organism>
<proteinExistence type="predicted"/>
<dbReference type="InterPro" id="IPR023365">
    <property type="entry name" value="Sortase_dom-sf"/>
</dbReference>
<evidence type="ECO:0000313" key="4">
    <source>
        <dbReference type="Proteomes" id="UP000179069"/>
    </source>
</evidence>
<dbReference type="Proteomes" id="UP000179069">
    <property type="component" value="Unassembled WGS sequence"/>
</dbReference>
<dbReference type="GO" id="GO:0016787">
    <property type="term" value="F:hydrolase activity"/>
    <property type="evidence" value="ECO:0007669"/>
    <property type="project" value="UniProtKB-KW"/>
</dbReference>
<keyword evidence="1" id="KW-0378">Hydrolase</keyword>
<keyword evidence="2" id="KW-0812">Transmembrane</keyword>
<dbReference type="Pfam" id="PF04203">
    <property type="entry name" value="Sortase"/>
    <property type="match status" value="1"/>
</dbReference>
<keyword evidence="2" id="KW-0472">Membrane</keyword>
<name>A0A1G1VLP0_9BACT</name>
<dbReference type="EMBL" id="MHCI01000019">
    <property type="protein sequence ID" value="OGY16147.1"/>
    <property type="molecule type" value="Genomic_DNA"/>
</dbReference>
<dbReference type="InterPro" id="IPR005754">
    <property type="entry name" value="Sortase"/>
</dbReference>
<dbReference type="AlphaFoldDB" id="A0A1G1VLP0"/>
<keyword evidence="2" id="KW-1133">Transmembrane helix</keyword>
<dbReference type="Gene3D" id="2.40.260.10">
    <property type="entry name" value="Sortase"/>
    <property type="match status" value="1"/>
</dbReference>
<dbReference type="SUPFAM" id="SSF63817">
    <property type="entry name" value="Sortase"/>
    <property type="match status" value="1"/>
</dbReference>
<evidence type="ECO:0000256" key="1">
    <source>
        <dbReference type="ARBA" id="ARBA00022801"/>
    </source>
</evidence>
<evidence type="ECO:0008006" key="5">
    <source>
        <dbReference type="Google" id="ProtNLM"/>
    </source>
</evidence>
<protein>
    <recommendedName>
        <fullName evidence="5">Sortase</fullName>
    </recommendedName>
</protein>
<feature type="transmembrane region" description="Helical" evidence="2">
    <location>
        <begin position="16"/>
        <end position="35"/>
    </location>
</feature>